<name>A0A2T7A3X6_TUBBO</name>
<dbReference type="EMBL" id="NESQ01000028">
    <property type="protein sequence ID" value="PUU82442.1"/>
    <property type="molecule type" value="Genomic_DNA"/>
</dbReference>
<gene>
    <name evidence="2" type="ORF">B9Z19DRAFT_416171</name>
</gene>
<proteinExistence type="predicted"/>
<keyword evidence="1" id="KW-1133">Transmembrane helix</keyword>
<dbReference type="Proteomes" id="UP000244722">
    <property type="component" value="Unassembled WGS sequence"/>
</dbReference>
<evidence type="ECO:0000313" key="2">
    <source>
        <dbReference type="EMBL" id="PUU82442.1"/>
    </source>
</evidence>
<keyword evidence="1" id="KW-0472">Membrane</keyword>
<evidence type="ECO:0000256" key="1">
    <source>
        <dbReference type="SAM" id="Phobius"/>
    </source>
</evidence>
<protein>
    <submittedName>
        <fullName evidence="2">Uncharacterized protein</fullName>
    </submittedName>
</protein>
<organism evidence="2 3">
    <name type="scientific">Tuber borchii</name>
    <name type="common">White truffle</name>
    <dbReference type="NCBI Taxonomy" id="42251"/>
    <lineage>
        <taxon>Eukaryota</taxon>
        <taxon>Fungi</taxon>
        <taxon>Dikarya</taxon>
        <taxon>Ascomycota</taxon>
        <taxon>Pezizomycotina</taxon>
        <taxon>Pezizomycetes</taxon>
        <taxon>Pezizales</taxon>
        <taxon>Tuberaceae</taxon>
        <taxon>Tuber</taxon>
    </lineage>
</organism>
<feature type="transmembrane region" description="Helical" evidence="1">
    <location>
        <begin position="12"/>
        <end position="33"/>
    </location>
</feature>
<feature type="transmembrane region" description="Helical" evidence="1">
    <location>
        <begin position="45"/>
        <end position="67"/>
    </location>
</feature>
<evidence type="ECO:0000313" key="3">
    <source>
        <dbReference type="Proteomes" id="UP000244722"/>
    </source>
</evidence>
<keyword evidence="3" id="KW-1185">Reference proteome</keyword>
<comment type="caution">
    <text evidence="2">The sequence shown here is derived from an EMBL/GenBank/DDBJ whole genome shotgun (WGS) entry which is preliminary data.</text>
</comment>
<accession>A0A2T7A3X6</accession>
<sequence>MFVCSGELSWFCRYRMIFSAGMLYYIVMCDVAGKVLLPTTGRVSSVFFLSFFLSFFFLSFFSTWEIFFPSRRDIPARRVFASFRFVSLVCMYCMHVCMYACARVCTQNITFGLLYARC</sequence>
<dbReference type="AlphaFoldDB" id="A0A2T7A3X6"/>
<keyword evidence="1" id="KW-0812">Transmembrane</keyword>
<feature type="transmembrane region" description="Helical" evidence="1">
    <location>
        <begin position="79"/>
        <end position="100"/>
    </location>
</feature>
<reference evidence="2 3" key="1">
    <citation type="submission" date="2017-04" db="EMBL/GenBank/DDBJ databases">
        <title>Draft genome sequence of Tuber borchii Vittad., a whitish edible truffle.</title>
        <authorList>
            <consortium name="DOE Joint Genome Institute"/>
            <person name="Murat C."/>
            <person name="Kuo A."/>
            <person name="Barry K.W."/>
            <person name="Clum A."/>
            <person name="Dockter R.B."/>
            <person name="Fauchery L."/>
            <person name="Iotti M."/>
            <person name="Kohler A."/>
            <person name="Labutti K."/>
            <person name="Lindquist E.A."/>
            <person name="Lipzen A."/>
            <person name="Ohm R.A."/>
            <person name="Wang M."/>
            <person name="Grigoriev I.V."/>
            <person name="Zambonelli A."/>
            <person name="Martin F.M."/>
        </authorList>
    </citation>
    <scope>NUCLEOTIDE SEQUENCE [LARGE SCALE GENOMIC DNA]</scope>
    <source>
        <strain evidence="2 3">Tbo3840</strain>
    </source>
</reference>